<keyword evidence="3 8" id="KW-0812">Transmembrane</keyword>
<dbReference type="Proteomes" id="UP000001933">
    <property type="component" value="Chromosome"/>
</dbReference>
<feature type="transmembrane region" description="Helical" evidence="8">
    <location>
        <begin position="242"/>
        <end position="267"/>
    </location>
</feature>
<organism evidence="9 10">
    <name type="scientific">Syntrophus aciditrophicus (strain SB)</name>
    <dbReference type="NCBI Taxonomy" id="56780"/>
    <lineage>
        <taxon>Bacteria</taxon>
        <taxon>Pseudomonadati</taxon>
        <taxon>Thermodesulfobacteriota</taxon>
        <taxon>Syntrophia</taxon>
        <taxon>Syntrophales</taxon>
        <taxon>Syntrophaceae</taxon>
        <taxon>Syntrophus</taxon>
    </lineage>
</organism>
<evidence type="ECO:0000256" key="8">
    <source>
        <dbReference type="SAM" id="Phobius"/>
    </source>
</evidence>
<evidence type="ECO:0000256" key="6">
    <source>
        <dbReference type="ARBA" id="ARBA00023136"/>
    </source>
</evidence>
<evidence type="ECO:0000256" key="2">
    <source>
        <dbReference type="ARBA" id="ARBA00022475"/>
    </source>
</evidence>
<reference evidence="9 10" key="1">
    <citation type="journal article" date="2007" name="Proc. Natl. Acad. Sci. U.S.A.">
        <title>The genome of Syntrophus aciditrophicus: life at the thermodynamic limit of microbial growth.</title>
        <authorList>
            <person name="McInerney M.J."/>
            <person name="Rohlin L."/>
            <person name="Mouttaki H."/>
            <person name="Kim U."/>
            <person name="Krupp R.S."/>
            <person name="Rios-Hernandez L."/>
            <person name="Sieber J."/>
            <person name="Struchtemeyer C.G."/>
            <person name="Bhattacharyya A."/>
            <person name="Campbell J.W."/>
            <person name="Gunsalus R.P."/>
        </authorList>
    </citation>
    <scope>NUCLEOTIDE SEQUENCE [LARGE SCALE GENOMIC DNA]</scope>
    <source>
        <strain evidence="9 10">SB</strain>
    </source>
</reference>
<dbReference type="HOGENOM" id="CLU_036168_0_0_7"/>
<dbReference type="KEGG" id="sat:SYN_01434"/>
<keyword evidence="5 8" id="KW-1133">Transmembrane helix</keyword>
<dbReference type="GO" id="GO:0006814">
    <property type="term" value="P:sodium ion transport"/>
    <property type="evidence" value="ECO:0007669"/>
    <property type="project" value="UniProtKB-UniRule"/>
</dbReference>
<dbReference type="GO" id="GO:0005886">
    <property type="term" value="C:plasma membrane"/>
    <property type="evidence" value="ECO:0007669"/>
    <property type="project" value="UniProtKB-SubCell"/>
</dbReference>
<name>Q2LQ48_SYNAS</name>
<keyword evidence="2 7" id="KW-1003">Cell membrane</keyword>
<evidence type="ECO:0000313" key="10">
    <source>
        <dbReference type="Proteomes" id="UP000001933"/>
    </source>
</evidence>
<dbReference type="PIRSF" id="PIRSF015658">
    <property type="entry name" value="MmdB_OadB"/>
    <property type="match status" value="1"/>
</dbReference>
<evidence type="ECO:0000256" key="7">
    <source>
        <dbReference type="PIRNR" id="PIRNR015658"/>
    </source>
</evidence>
<keyword evidence="7" id="KW-0406">Ion transport</keyword>
<proteinExistence type="predicted"/>
<feature type="transmembrane region" description="Helical" evidence="8">
    <location>
        <begin position="141"/>
        <end position="160"/>
    </location>
</feature>
<comment type="subcellular location">
    <subcellularLocation>
        <location evidence="1">Cell membrane</location>
        <topology evidence="1">Multi-pass membrane protein</topology>
    </subcellularLocation>
</comment>
<dbReference type="InterPro" id="IPR005661">
    <property type="entry name" value="OadB_MmdB"/>
</dbReference>
<feature type="transmembrane region" description="Helical" evidence="8">
    <location>
        <begin position="192"/>
        <end position="214"/>
    </location>
</feature>
<feature type="transmembrane region" description="Helical" evidence="8">
    <location>
        <begin position="287"/>
        <end position="310"/>
    </location>
</feature>
<dbReference type="PANTHER" id="PTHR35806:SF1">
    <property type="entry name" value="OXALOACETATE DECARBOXYLASE BETA CHAIN 2"/>
    <property type="match status" value="1"/>
</dbReference>
<evidence type="ECO:0000256" key="4">
    <source>
        <dbReference type="ARBA" id="ARBA00022967"/>
    </source>
</evidence>
<gene>
    <name evidence="9" type="ORF">SYN_01434</name>
</gene>
<keyword evidence="7" id="KW-0915">Sodium</keyword>
<dbReference type="EMBL" id="CP000252">
    <property type="protein sequence ID" value="ABC76117.1"/>
    <property type="molecule type" value="Genomic_DNA"/>
</dbReference>
<dbReference type="InParanoid" id="Q2LQ48"/>
<keyword evidence="7" id="KW-0813">Transport</keyword>
<keyword evidence="10" id="KW-1185">Reference proteome</keyword>
<evidence type="ECO:0000256" key="3">
    <source>
        <dbReference type="ARBA" id="ARBA00022692"/>
    </source>
</evidence>
<keyword evidence="6 7" id="KW-0472">Membrane</keyword>
<feature type="transmembrane region" description="Helical" evidence="8">
    <location>
        <begin position="317"/>
        <end position="341"/>
    </location>
</feature>
<dbReference type="Pfam" id="PF03977">
    <property type="entry name" value="OAD_beta"/>
    <property type="match status" value="1"/>
</dbReference>
<protein>
    <submittedName>
        <fullName evidence="9">Na+-translocating decarboxylase, beta subunit</fullName>
    </submittedName>
</protein>
<dbReference type="GO" id="GO:0016829">
    <property type="term" value="F:lyase activity"/>
    <property type="evidence" value="ECO:0007669"/>
    <property type="project" value="InterPro"/>
</dbReference>
<evidence type="ECO:0000256" key="1">
    <source>
        <dbReference type="ARBA" id="ARBA00004651"/>
    </source>
</evidence>
<dbReference type="STRING" id="56780.SYN_01434"/>
<evidence type="ECO:0000256" key="5">
    <source>
        <dbReference type="ARBA" id="ARBA00022989"/>
    </source>
</evidence>
<keyword evidence="4" id="KW-1278">Translocase</keyword>
<dbReference type="PANTHER" id="PTHR35806">
    <property type="entry name" value="OXALOACETATE DECARBOXYLASE BETA CHAIN 2"/>
    <property type="match status" value="1"/>
</dbReference>
<feature type="transmembrane region" description="Helical" evidence="8">
    <location>
        <begin position="113"/>
        <end position="134"/>
    </location>
</feature>
<keyword evidence="7" id="KW-0739">Sodium transport</keyword>
<dbReference type="eggNOG" id="COG1883">
    <property type="taxonomic scope" value="Bacteria"/>
</dbReference>
<dbReference type="AlphaFoldDB" id="Q2LQ48"/>
<feature type="transmembrane region" description="Helical" evidence="8">
    <location>
        <begin position="29"/>
        <end position="47"/>
    </location>
</feature>
<feature type="transmembrane region" description="Helical" evidence="8">
    <location>
        <begin position="378"/>
        <end position="401"/>
    </location>
</feature>
<accession>Q2LQ48</accession>
<feature type="transmembrane region" description="Helical" evidence="8">
    <location>
        <begin position="54"/>
        <end position="73"/>
    </location>
</feature>
<sequence>MNGDCNMNFDILSLFQGIATLVGQDPTFAVARIVLMLLGISFVYLGYKGILEALIMIPMGLGMATVNASVLFFPDGKTGTIFLDPLITDPSALVNILQINWLQPIYTLSFTNGLIACLVFIGIGVLCDIGFVLARPFSSMFLALWGELGSVTVFPLAVAFGMTPQEAAATAIVGGADGPMVLFTSLMLSPHLFVPIGIVAYLYLSLCYGLYPYLIKALIPKKMQAIQMDLRGMPQITPLQKIMFSTITVTILCLLFPVAGPLFVSFFLGIVIREAGIKPYIEFVETTVLYCATFFLGLLLGVLCEAGTILNPVVLKILILGSTALMLSGVGGLIGGILLYYFSGKKYNPVIGIAGVSCVPTTAKVAQKVVFKANPRAMIMPLALGANVSGVITTAILAGIYCTLLK</sequence>
<evidence type="ECO:0000313" key="9">
    <source>
        <dbReference type="EMBL" id="ABC76117.1"/>
    </source>
</evidence>